<dbReference type="InterPro" id="IPR036527">
    <property type="entry name" value="SCP2_sterol-bd_dom_sf"/>
</dbReference>
<dbReference type="SUPFAM" id="SSF55718">
    <property type="entry name" value="SCP-like"/>
    <property type="match status" value="1"/>
</dbReference>
<evidence type="ECO:0000256" key="7">
    <source>
        <dbReference type="ARBA" id="ARBA00023140"/>
    </source>
</evidence>
<dbReference type="SMART" id="SM00822">
    <property type="entry name" value="PKS_KR"/>
    <property type="match status" value="1"/>
</dbReference>
<evidence type="ECO:0000256" key="3">
    <source>
        <dbReference type="ARBA" id="ARBA00006484"/>
    </source>
</evidence>
<comment type="similarity">
    <text evidence="3">Belongs to the short-chain dehydrogenases/reductases (SDR) family.</text>
</comment>
<proteinExistence type="inferred from homology"/>
<evidence type="ECO:0000256" key="6">
    <source>
        <dbReference type="ARBA" id="ARBA00023098"/>
    </source>
</evidence>
<dbReference type="InterPro" id="IPR051687">
    <property type="entry name" value="Peroxisomal_Beta-Oxidation"/>
</dbReference>
<keyword evidence="8" id="KW-0413">Isomerase</keyword>
<dbReference type="Gene3D" id="3.40.50.720">
    <property type="entry name" value="NAD(P)-binding Rossmann-like Domain"/>
    <property type="match status" value="1"/>
</dbReference>
<comment type="pathway">
    <text evidence="2">Lipid metabolism; fatty acid beta-oxidation.</text>
</comment>
<name>A0AAW1CFX6_9HEMI</name>
<dbReference type="Pfam" id="PF00106">
    <property type="entry name" value="adh_short"/>
    <property type="match status" value="1"/>
</dbReference>
<dbReference type="PRINTS" id="PR00081">
    <property type="entry name" value="GDHRDH"/>
</dbReference>
<dbReference type="InterPro" id="IPR036291">
    <property type="entry name" value="NAD(P)-bd_dom_sf"/>
</dbReference>
<dbReference type="PROSITE" id="PS00061">
    <property type="entry name" value="ADH_SHORT"/>
    <property type="match status" value="1"/>
</dbReference>
<keyword evidence="6" id="KW-0443">Lipid metabolism</keyword>
<evidence type="ECO:0000256" key="10">
    <source>
        <dbReference type="ARBA" id="ARBA00073497"/>
    </source>
</evidence>
<accession>A0AAW1CFX6</accession>
<dbReference type="AlphaFoldDB" id="A0AAW1CFX6"/>
<dbReference type="GO" id="GO:0005777">
    <property type="term" value="C:peroxisome"/>
    <property type="evidence" value="ECO:0007669"/>
    <property type="project" value="UniProtKB-SubCell"/>
</dbReference>
<dbReference type="SUPFAM" id="SSF54637">
    <property type="entry name" value="Thioesterase/thiol ester dehydrase-isomerase"/>
    <property type="match status" value="2"/>
</dbReference>
<keyword evidence="5" id="KW-0560">Oxidoreductase</keyword>
<dbReference type="Gene3D" id="3.10.129.10">
    <property type="entry name" value="Hotdog Thioesterase"/>
    <property type="match status" value="1"/>
</dbReference>
<keyword evidence="7" id="KW-0576">Peroxisome</keyword>
<dbReference type="GO" id="GO:0018812">
    <property type="term" value="F:3-hydroxyacyl-CoA dehydratase activity"/>
    <property type="evidence" value="ECO:0007669"/>
    <property type="project" value="UniProtKB-ARBA"/>
</dbReference>
<evidence type="ECO:0000256" key="5">
    <source>
        <dbReference type="ARBA" id="ARBA00023002"/>
    </source>
</evidence>
<dbReference type="InterPro" id="IPR020904">
    <property type="entry name" value="Sc_DH/Rdtase_CS"/>
</dbReference>
<keyword evidence="13" id="KW-1185">Reference proteome</keyword>
<dbReference type="Pfam" id="PF22622">
    <property type="entry name" value="MFE-2_hydrat-2_N"/>
    <property type="match status" value="1"/>
</dbReference>
<dbReference type="Gene3D" id="1.10.287.4290">
    <property type="match status" value="1"/>
</dbReference>
<dbReference type="Pfam" id="PF01575">
    <property type="entry name" value="MaoC_dehydratas"/>
    <property type="match status" value="1"/>
</dbReference>
<evidence type="ECO:0000256" key="1">
    <source>
        <dbReference type="ARBA" id="ARBA00004275"/>
    </source>
</evidence>
<dbReference type="CDD" id="cd05353">
    <property type="entry name" value="hydroxyacyl-CoA-like_DH_SDR_c-like"/>
    <property type="match status" value="1"/>
</dbReference>
<dbReference type="PANTHER" id="PTHR45024">
    <property type="entry name" value="DEHYDROGENASES, SHORT CHAIN"/>
    <property type="match status" value="1"/>
</dbReference>
<keyword evidence="4" id="KW-0276">Fatty acid metabolism</keyword>
<evidence type="ECO:0000256" key="4">
    <source>
        <dbReference type="ARBA" id="ARBA00022832"/>
    </source>
</evidence>
<comment type="caution">
    <text evidence="12">The sequence shown here is derived from an EMBL/GenBank/DDBJ whole genome shotgun (WGS) entry which is preliminary data.</text>
</comment>
<dbReference type="FunFam" id="3.10.129.10:FF:000013">
    <property type="entry name" value="Peroxisomal multifunctional enzyme type 2"/>
    <property type="match status" value="1"/>
</dbReference>
<dbReference type="PANTHER" id="PTHR45024:SF2">
    <property type="entry name" value="SCP2 DOMAIN-CONTAINING PROTEIN"/>
    <property type="match status" value="1"/>
</dbReference>
<dbReference type="SUPFAM" id="SSF51735">
    <property type="entry name" value="NAD(P)-binding Rossmann-fold domains"/>
    <property type="match status" value="1"/>
</dbReference>
<dbReference type="InterPro" id="IPR054357">
    <property type="entry name" value="MFE-2_N"/>
</dbReference>
<comment type="subcellular location">
    <subcellularLocation>
        <location evidence="1">Peroxisome</location>
    </subcellularLocation>
</comment>
<dbReference type="GO" id="GO:0006631">
    <property type="term" value="P:fatty acid metabolic process"/>
    <property type="evidence" value="ECO:0007669"/>
    <property type="project" value="UniProtKB-KW"/>
</dbReference>
<dbReference type="CDD" id="cd03448">
    <property type="entry name" value="HDE_HSD"/>
    <property type="match status" value="1"/>
</dbReference>
<feature type="domain" description="Ketoreductase" evidence="11">
    <location>
        <begin position="11"/>
        <end position="185"/>
    </location>
</feature>
<dbReference type="Gene3D" id="3.30.1050.10">
    <property type="entry name" value="SCP2 sterol-binding domain"/>
    <property type="match status" value="1"/>
</dbReference>
<keyword evidence="9" id="KW-0456">Lyase</keyword>
<gene>
    <name evidence="12" type="ORF">O3M35_004551</name>
</gene>
<evidence type="ECO:0000259" key="11">
    <source>
        <dbReference type="SMART" id="SM00822"/>
    </source>
</evidence>
<protein>
    <recommendedName>
        <fullName evidence="10">Peroxisomal multifunctional enzyme type 2</fullName>
    </recommendedName>
</protein>
<dbReference type="InterPro" id="IPR002347">
    <property type="entry name" value="SDR_fam"/>
</dbReference>
<dbReference type="InterPro" id="IPR003033">
    <property type="entry name" value="SCP2_sterol-bd_dom"/>
</dbReference>
<evidence type="ECO:0000256" key="8">
    <source>
        <dbReference type="ARBA" id="ARBA00023235"/>
    </source>
</evidence>
<sequence>MVSKELRFDGKVVVVTGAGAGLGRAYALLFASRGASVIVNDLGGGRDGTGKGSKAADAVVDEIKKSGGIAIADYNSVVDGDKIIKTALDKFGRVDIVINNAGILRDKTFARISDSDWDLVHNVHLKGSFKTSQAAWPIFRKQNYGRIIVTSSNSGLYGNFGQANYSAAKMGLVGLCNTMAIEGGKYNIHCNVIVPTAASRLTQDILPPDLYQELKPELIAPVVMWLCHEDCTENGAIIESAAGWATKYSLVRGPGTILRHSINDIVTPEDVKNRWNDVTNIEKTEQLSSIQEATASLLEHLDKMRNPANSPTNDSNQEIYKHHITAKDCILYSLSIGASVTNESDLKYLYENSETFSVFPTFAIIPGQMAIFSSSMLENAIPGKSVDLVNVLHGEQYLEMFKTMPTDGAVTNSCRLLDVIDKGRNAIILIGVDTFDENGEKICFGQMSVVVVGAGGFGGKRKSEKTIDPIDPPKRSPDAVVEQITSQDQAALYRLNGDSNPLHIDSMFASMGGFTRPILHGLCSLGFSARHVLNTFGNNNPANFKALKCRFSKPVYPGENLKTEMWRQGNRIFFQTSAQSGIVISGAYVDLNEVVFDNNSISTPAINESTKLGSDVIFETMLSKIKSTPEIIKKINGVFQYNVSADDGTVKVWTCDFKNGDVYEGDPKSGTKVDTYLSVNDKDLIEMALGKLNPQAAFMKGKLKIKGNIMLTQKLKDIMSSGAKY</sequence>
<reference evidence="12 13" key="1">
    <citation type="submission" date="2022-12" db="EMBL/GenBank/DDBJ databases">
        <title>Chromosome-level genome assembly of true bugs.</title>
        <authorList>
            <person name="Ma L."/>
            <person name="Li H."/>
        </authorList>
    </citation>
    <scope>NUCLEOTIDE SEQUENCE [LARGE SCALE GENOMIC DNA]</scope>
    <source>
        <strain evidence="12">Lab_2022b</strain>
    </source>
</reference>
<dbReference type="GO" id="GO:0016853">
    <property type="term" value="F:isomerase activity"/>
    <property type="evidence" value="ECO:0007669"/>
    <property type="project" value="UniProtKB-KW"/>
</dbReference>
<dbReference type="Pfam" id="PF02036">
    <property type="entry name" value="SCP2"/>
    <property type="match status" value="1"/>
</dbReference>
<dbReference type="InterPro" id="IPR057326">
    <property type="entry name" value="KR_dom"/>
</dbReference>
<dbReference type="InterPro" id="IPR029069">
    <property type="entry name" value="HotDog_dom_sf"/>
</dbReference>
<dbReference type="GO" id="GO:0016491">
    <property type="term" value="F:oxidoreductase activity"/>
    <property type="evidence" value="ECO:0007669"/>
    <property type="project" value="UniProtKB-KW"/>
</dbReference>
<evidence type="ECO:0000313" key="12">
    <source>
        <dbReference type="EMBL" id="KAK9497186.1"/>
    </source>
</evidence>
<dbReference type="EMBL" id="JAPXFL010000015">
    <property type="protein sequence ID" value="KAK9497186.1"/>
    <property type="molecule type" value="Genomic_DNA"/>
</dbReference>
<evidence type="ECO:0000256" key="9">
    <source>
        <dbReference type="ARBA" id="ARBA00023239"/>
    </source>
</evidence>
<dbReference type="FunFam" id="3.40.50.720:FF:000185">
    <property type="entry name" value="peroxisomal multifunctional enzyme type 2"/>
    <property type="match status" value="1"/>
</dbReference>
<dbReference type="Proteomes" id="UP001461498">
    <property type="component" value="Unassembled WGS sequence"/>
</dbReference>
<dbReference type="InterPro" id="IPR002539">
    <property type="entry name" value="MaoC-like_dom"/>
</dbReference>
<organism evidence="12 13">
    <name type="scientific">Rhynocoris fuscipes</name>
    <dbReference type="NCBI Taxonomy" id="488301"/>
    <lineage>
        <taxon>Eukaryota</taxon>
        <taxon>Metazoa</taxon>
        <taxon>Ecdysozoa</taxon>
        <taxon>Arthropoda</taxon>
        <taxon>Hexapoda</taxon>
        <taxon>Insecta</taxon>
        <taxon>Pterygota</taxon>
        <taxon>Neoptera</taxon>
        <taxon>Paraneoptera</taxon>
        <taxon>Hemiptera</taxon>
        <taxon>Heteroptera</taxon>
        <taxon>Panheteroptera</taxon>
        <taxon>Cimicomorpha</taxon>
        <taxon>Reduviidae</taxon>
        <taxon>Harpactorinae</taxon>
        <taxon>Harpactorini</taxon>
        <taxon>Rhynocoris</taxon>
    </lineage>
</organism>
<dbReference type="PRINTS" id="PR00080">
    <property type="entry name" value="SDRFAMILY"/>
</dbReference>
<evidence type="ECO:0000256" key="2">
    <source>
        <dbReference type="ARBA" id="ARBA00005005"/>
    </source>
</evidence>
<evidence type="ECO:0000313" key="13">
    <source>
        <dbReference type="Proteomes" id="UP001461498"/>
    </source>
</evidence>